<dbReference type="PANTHER" id="PTHR22893:SF91">
    <property type="entry name" value="NADPH DEHYDROGENASE 2-RELATED"/>
    <property type="match status" value="1"/>
</dbReference>
<dbReference type="GO" id="GO:0016628">
    <property type="term" value="F:oxidoreductase activity, acting on the CH-CH group of donors, NAD or NADP as acceptor"/>
    <property type="evidence" value="ECO:0007669"/>
    <property type="project" value="UniProtKB-ARBA"/>
</dbReference>
<accession>A0A239BF59</accession>
<reference evidence="6" key="1">
    <citation type="submission" date="2017-06" db="EMBL/GenBank/DDBJ databases">
        <authorList>
            <person name="Varghese N."/>
            <person name="Submissions S."/>
        </authorList>
    </citation>
    <scope>NUCLEOTIDE SEQUENCE [LARGE SCALE GENOMIC DNA]</scope>
    <source>
        <strain evidence="6">LNB2</strain>
    </source>
</reference>
<dbReference type="FunFam" id="3.20.20.70:FF:000059">
    <property type="entry name" value="N-ethylmaleimide reductase, FMN-linked"/>
    <property type="match status" value="1"/>
</dbReference>
<dbReference type="SUPFAM" id="SSF51395">
    <property type="entry name" value="FMN-linked oxidoreductases"/>
    <property type="match status" value="1"/>
</dbReference>
<dbReference type="Gene3D" id="3.20.20.70">
    <property type="entry name" value="Aldolase class I"/>
    <property type="match status" value="1"/>
</dbReference>
<comment type="similarity">
    <text evidence="2">Belongs to the NADH:flavin oxidoreductase/NADH oxidase family.</text>
</comment>
<evidence type="ECO:0000256" key="2">
    <source>
        <dbReference type="ARBA" id="ARBA00005979"/>
    </source>
</evidence>
<dbReference type="InterPro" id="IPR001155">
    <property type="entry name" value="OxRdtase_FMN_N"/>
</dbReference>
<dbReference type="CDD" id="cd02933">
    <property type="entry name" value="OYE_like_FMN"/>
    <property type="match status" value="1"/>
</dbReference>
<dbReference type="GO" id="GO:0005829">
    <property type="term" value="C:cytosol"/>
    <property type="evidence" value="ECO:0007669"/>
    <property type="project" value="UniProtKB-ARBA"/>
</dbReference>
<dbReference type="PANTHER" id="PTHR22893">
    <property type="entry name" value="NADH OXIDOREDUCTASE-RELATED"/>
    <property type="match status" value="1"/>
</dbReference>
<protein>
    <submittedName>
        <fullName evidence="5">N-ethylmaleimide reductase</fullName>
    </submittedName>
</protein>
<dbReference type="EMBL" id="FZOS01000001">
    <property type="protein sequence ID" value="SNS06272.1"/>
    <property type="molecule type" value="Genomic_DNA"/>
</dbReference>
<dbReference type="GO" id="GO:0010181">
    <property type="term" value="F:FMN binding"/>
    <property type="evidence" value="ECO:0007669"/>
    <property type="project" value="InterPro"/>
</dbReference>
<keyword evidence="6" id="KW-1185">Reference proteome</keyword>
<dbReference type="Proteomes" id="UP000198281">
    <property type="component" value="Unassembled WGS sequence"/>
</dbReference>
<gene>
    <name evidence="5" type="ORF">SAMN06295912_101105</name>
</gene>
<evidence type="ECO:0000313" key="6">
    <source>
        <dbReference type="Proteomes" id="UP000198281"/>
    </source>
</evidence>
<keyword evidence="3" id="KW-0560">Oxidoreductase</keyword>
<evidence type="ECO:0000256" key="1">
    <source>
        <dbReference type="ARBA" id="ARBA00001917"/>
    </source>
</evidence>
<evidence type="ECO:0000313" key="5">
    <source>
        <dbReference type="EMBL" id="SNS06272.1"/>
    </source>
</evidence>
<name>A0A239BF59_9SPHN</name>
<dbReference type="Pfam" id="PF00724">
    <property type="entry name" value="Oxidored_FMN"/>
    <property type="match status" value="1"/>
</dbReference>
<evidence type="ECO:0000259" key="4">
    <source>
        <dbReference type="Pfam" id="PF00724"/>
    </source>
</evidence>
<organism evidence="5 6">
    <name type="scientific">Edaphosphingomonas laterariae</name>
    <dbReference type="NCBI Taxonomy" id="861865"/>
    <lineage>
        <taxon>Bacteria</taxon>
        <taxon>Pseudomonadati</taxon>
        <taxon>Pseudomonadota</taxon>
        <taxon>Alphaproteobacteria</taxon>
        <taxon>Sphingomonadales</taxon>
        <taxon>Rhizorhabdaceae</taxon>
        <taxon>Edaphosphingomonas</taxon>
    </lineage>
</organism>
<evidence type="ECO:0000256" key="3">
    <source>
        <dbReference type="ARBA" id="ARBA00023002"/>
    </source>
</evidence>
<comment type="cofactor">
    <cofactor evidence="1">
        <name>FMN</name>
        <dbReference type="ChEBI" id="CHEBI:58210"/>
    </cofactor>
</comment>
<dbReference type="RefSeq" id="WP_245842520.1">
    <property type="nucleotide sequence ID" value="NZ_FZOS01000001.1"/>
</dbReference>
<feature type="domain" description="NADH:flavin oxidoreductase/NADH oxidase N-terminal" evidence="4">
    <location>
        <begin position="3"/>
        <end position="325"/>
    </location>
</feature>
<proteinExistence type="inferred from homology"/>
<dbReference type="InterPro" id="IPR013785">
    <property type="entry name" value="Aldolase_TIM"/>
</dbReference>
<sequence length="352" mass="37423">MTLFDAVQLGEIALGNRIVMAPMTRSRADEDDAPAAIAVEYYRQRASAGLVIAEGAQPSPTGKGYLRTPGIHSDRQIAAWRTVTDAVHAEGGRIVLQIMHVGRIASHLNKAADAETVAPSAIRARGQIFTNSGMADFDEPRALRTDEIPGLIAEFATASRNAIAAGFDGVELHCTSGYLPAQFLSTGTNHRTDGYGGDAHGRIRFVIETLEAMAAAVGAGRVGFRICPGNPFNDLHDDNPAETFGELLAAASPLGLAYLHLIDVKNRQVDSLALAKSVWQGNLILNESLTRDSATQLLEAGTANAFSFGRPFIANPDLVHRFRADAPLAAFNPATLYTPGAEGYTDYPAVEG</sequence>
<dbReference type="AlphaFoldDB" id="A0A239BF59"/>
<dbReference type="InterPro" id="IPR045247">
    <property type="entry name" value="Oye-like"/>
</dbReference>